<gene>
    <name evidence="2" type="ORF">WCD74_14340</name>
</gene>
<feature type="region of interest" description="Disordered" evidence="1">
    <location>
        <begin position="24"/>
        <end position="53"/>
    </location>
</feature>
<dbReference type="RefSeq" id="WP_337695529.1">
    <property type="nucleotide sequence ID" value="NZ_JBBEGN010000006.1"/>
</dbReference>
<keyword evidence="3" id="KW-1185">Reference proteome</keyword>
<evidence type="ECO:0000313" key="3">
    <source>
        <dbReference type="Proteomes" id="UP001385809"/>
    </source>
</evidence>
<protein>
    <submittedName>
        <fullName evidence="2">Uncharacterized protein</fullName>
    </submittedName>
</protein>
<evidence type="ECO:0000256" key="1">
    <source>
        <dbReference type="SAM" id="MobiDB-lite"/>
    </source>
</evidence>
<organism evidence="2 3">
    <name type="scientific">Actinomycetospora aurantiaca</name>
    <dbReference type="NCBI Taxonomy" id="3129233"/>
    <lineage>
        <taxon>Bacteria</taxon>
        <taxon>Bacillati</taxon>
        <taxon>Actinomycetota</taxon>
        <taxon>Actinomycetes</taxon>
        <taxon>Pseudonocardiales</taxon>
        <taxon>Pseudonocardiaceae</taxon>
        <taxon>Actinomycetospora</taxon>
    </lineage>
</organism>
<dbReference type="Proteomes" id="UP001385809">
    <property type="component" value="Unassembled WGS sequence"/>
</dbReference>
<sequence length="53" mass="5704">MSAPELPETPDAAVLERVLDGLRSLPEQTRRVPDGGSEPAAAAVPLPRRRSRD</sequence>
<reference evidence="2 3" key="1">
    <citation type="submission" date="2024-03" db="EMBL/GenBank/DDBJ databases">
        <title>Actinomycetospora sp. OC33-EN08, a novel actinomycete isolated from wild orchid (Aerides multiflora).</title>
        <authorList>
            <person name="Suriyachadkun C."/>
        </authorList>
    </citation>
    <scope>NUCLEOTIDE SEQUENCE [LARGE SCALE GENOMIC DNA]</scope>
    <source>
        <strain evidence="2 3">OC33-EN08</strain>
    </source>
</reference>
<dbReference type="EMBL" id="JBBEGN010000006">
    <property type="protein sequence ID" value="MEJ2868948.1"/>
    <property type="molecule type" value="Genomic_DNA"/>
</dbReference>
<evidence type="ECO:0000313" key="2">
    <source>
        <dbReference type="EMBL" id="MEJ2868948.1"/>
    </source>
</evidence>
<comment type="caution">
    <text evidence="2">The sequence shown here is derived from an EMBL/GenBank/DDBJ whole genome shotgun (WGS) entry which is preliminary data.</text>
</comment>
<proteinExistence type="predicted"/>
<name>A0ABU8MPT5_9PSEU</name>
<accession>A0ABU8MPT5</accession>